<evidence type="ECO:0000256" key="6">
    <source>
        <dbReference type="ARBA" id="ARBA00023125"/>
    </source>
</evidence>
<protein>
    <recommendedName>
        <fullName evidence="1">site-specific DNA-methyltransferase (adenine-specific)</fullName>
        <ecNumber evidence="1">2.1.1.72</ecNumber>
    </recommendedName>
</protein>
<dbReference type="GO" id="GO:0009307">
    <property type="term" value="P:DNA restriction-modification system"/>
    <property type="evidence" value="ECO:0007669"/>
    <property type="project" value="UniProtKB-KW"/>
</dbReference>
<evidence type="ECO:0000256" key="5">
    <source>
        <dbReference type="ARBA" id="ARBA00022747"/>
    </source>
</evidence>
<keyword evidence="3" id="KW-0808">Transferase</keyword>
<dbReference type="InterPro" id="IPR011639">
    <property type="entry name" value="MethylTrfase_TaqI-like_dom"/>
</dbReference>
<organism evidence="9">
    <name type="scientific">viral metagenome</name>
    <dbReference type="NCBI Taxonomy" id="1070528"/>
    <lineage>
        <taxon>unclassified sequences</taxon>
        <taxon>metagenomes</taxon>
        <taxon>organismal metagenomes</taxon>
    </lineage>
</organism>
<keyword evidence="4" id="KW-0949">S-adenosyl-L-methionine</keyword>
<evidence type="ECO:0000256" key="1">
    <source>
        <dbReference type="ARBA" id="ARBA00011900"/>
    </source>
</evidence>
<dbReference type="PANTHER" id="PTHR33841">
    <property type="entry name" value="DNA METHYLTRANSFERASE YEEA-RELATED"/>
    <property type="match status" value="1"/>
</dbReference>
<dbReference type="PANTHER" id="PTHR33841:SF6">
    <property type="entry name" value="TYPE II METHYLTRANSFERASE M.HINDII"/>
    <property type="match status" value="1"/>
</dbReference>
<keyword evidence="6" id="KW-0238">DNA-binding</keyword>
<accession>A0A6C0ETA4</accession>
<evidence type="ECO:0000256" key="4">
    <source>
        <dbReference type="ARBA" id="ARBA00022691"/>
    </source>
</evidence>
<dbReference type="SUPFAM" id="SSF53335">
    <property type="entry name" value="S-adenosyl-L-methionine-dependent methyltransferases"/>
    <property type="match status" value="1"/>
</dbReference>
<dbReference type="CDD" id="cd02440">
    <property type="entry name" value="AdoMet_MTases"/>
    <property type="match status" value="1"/>
</dbReference>
<evidence type="ECO:0000256" key="3">
    <source>
        <dbReference type="ARBA" id="ARBA00022679"/>
    </source>
</evidence>
<dbReference type="EMBL" id="MN738934">
    <property type="protein sequence ID" value="QHT32277.1"/>
    <property type="molecule type" value="Genomic_DNA"/>
</dbReference>
<dbReference type="Pfam" id="PF07669">
    <property type="entry name" value="Eco57I"/>
    <property type="match status" value="1"/>
</dbReference>
<dbReference type="GO" id="GO:0032259">
    <property type="term" value="P:methylation"/>
    <property type="evidence" value="ECO:0007669"/>
    <property type="project" value="UniProtKB-KW"/>
</dbReference>
<dbReference type="Gene3D" id="3.40.50.150">
    <property type="entry name" value="Vaccinia Virus protein VP39"/>
    <property type="match status" value="1"/>
</dbReference>
<dbReference type="PRINTS" id="PR00507">
    <property type="entry name" value="N12N6MTFRASE"/>
</dbReference>
<reference evidence="9" key="1">
    <citation type="journal article" date="2020" name="Nature">
        <title>Giant virus diversity and host interactions through global metagenomics.</title>
        <authorList>
            <person name="Schulz F."/>
            <person name="Roux S."/>
            <person name="Paez-Espino D."/>
            <person name="Jungbluth S."/>
            <person name="Walsh D.A."/>
            <person name="Denef V.J."/>
            <person name="McMahon K.D."/>
            <person name="Konstantinidis K.T."/>
            <person name="Eloe-Fadrosh E.A."/>
            <person name="Kyrpides N.C."/>
            <person name="Woyke T."/>
        </authorList>
    </citation>
    <scope>NUCLEOTIDE SEQUENCE</scope>
    <source>
        <strain evidence="9">GVMAG-M-3300009159-65</strain>
    </source>
</reference>
<evidence type="ECO:0000256" key="2">
    <source>
        <dbReference type="ARBA" id="ARBA00022603"/>
    </source>
</evidence>
<dbReference type="InterPro" id="IPR029063">
    <property type="entry name" value="SAM-dependent_MTases_sf"/>
</dbReference>
<dbReference type="PROSITE" id="PS00092">
    <property type="entry name" value="N6_MTASE"/>
    <property type="match status" value="1"/>
</dbReference>
<dbReference type="EC" id="2.1.1.72" evidence="1"/>
<dbReference type="AlphaFoldDB" id="A0A6C0ETA4"/>
<keyword evidence="5" id="KW-0680">Restriction system</keyword>
<keyword evidence="2" id="KW-0489">Methyltransferase</keyword>
<feature type="domain" description="Type II methyltransferase M.TaqI-like" evidence="8">
    <location>
        <begin position="74"/>
        <end position="190"/>
    </location>
</feature>
<evidence type="ECO:0000256" key="7">
    <source>
        <dbReference type="ARBA" id="ARBA00047942"/>
    </source>
</evidence>
<dbReference type="GO" id="GO:0009007">
    <property type="term" value="F:site-specific DNA-methyltransferase (adenine-specific) activity"/>
    <property type="evidence" value="ECO:0007669"/>
    <property type="project" value="UniProtKB-EC"/>
</dbReference>
<comment type="catalytic activity">
    <reaction evidence="7">
        <text>a 2'-deoxyadenosine in DNA + S-adenosyl-L-methionine = an N(6)-methyl-2'-deoxyadenosine in DNA + S-adenosyl-L-homocysteine + H(+)</text>
        <dbReference type="Rhea" id="RHEA:15197"/>
        <dbReference type="Rhea" id="RHEA-COMP:12418"/>
        <dbReference type="Rhea" id="RHEA-COMP:12419"/>
        <dbReference type="ChEBI" id="CHEBI:15378"/>
        <dbReference type="ChEBI" id="CHEBI:57856"/>
        <dbReference type="ChEBI" id="CHEBI:59789"/>
        <dbReference type="ChEBI" id="CHEBI:90615"/>
        <dbReference type="ChEBI" id="CHEBI:90616"/>
        <dbReference type="EC" id="2.1.1.72"/>
    </reaction>
</comment>
<dbReference type="InterPro" id="IPR050953">
    <property type="entry name" value="N4_N6_ade-DNA_methylase"/>
</dbReference>
<evidence type="ECO:0000313" key="9">
    <source>
        <dbReference type="EMBL" id="QHT32277.1"/>
    </source>
</evidence>
<name>A0A6C0ETA4_9ZZZZ</name>
<evidence type="ECO:0000259" key="8">
    <source>
        <dbReference type="Pfam" id="PF07669"/>
    </source>
</evidence>
<dbReference type="InterPro" id="IPR002052">
    <property type="entry name" value="DNA_methylase_N6_adenine_CS"/>
</dbReference>
<dbReference type="GO" id="GO:0003677">
    <property type="term" value="F:DNA binding"/>
    <property type="evidence" value="ECO:0007669"/>
    <property type="project" value="UniProtKB-KW"/>
</dbReference>
<sequence>MAQYSELSKKMTKELSKKEKKEQGIFITPKSIIQKLFEYVDMSNVTRILEPSCGTCEIINYLNETSGISIVGIEKNEKIFKEISKLPFKNVSLIHGDFLDYKGESFDLIVGNPPYFVLKKENVPSQYEKYICGRPNIFGLFILKSLELLKEDGILAFIIPTSFLNSAYYELIRKHIVETCSILSIQNYGEMNDFVDTEQSTMGLIIKKCIPTCFNYSLDMGRVIFTDKLDKINELLVGSTTLKKMGLLVRTGQIVWNQHKDKLSDEGTLLIYNSNLSDENTIITKTFKNDEKKQYIKLKGRTGTTMVVNRGNGNAAYVLKYAIVTDEPYLIENHLNEIYSKTPIDPSVYESIKYSFANPKTQEFIKIFLGNNGLSKTELETIFPIYL</sequence>
<proteinExistence type="predicted"/>